<dbReference type="PANTHER" id="PTHR10937">
    <property type="entry name" value="GLUCOSAMINE--FRUCTOSE-6-PHOSPHATE AMINOTRANSFERASE, ISOMERIZING"/>
    <property type="match status" value="1"/>
</dbReference>
<dbReference type="GO" id="GO:0005829">
    <property type="term" value="C:cytosol"/>
    <property type="evidence" value="ECO:0007669"/>
    <property type="project" value="TreeGrafter"/>
</dbReference>
<dbReference type="EMBL" id="AP021906">
    <property type="protein sequence ID" value="BBP86700.1"/>
    <property type="molecule type" value="Genomic_DNA"/>
</dbReference>
<dbReference type="EC" id="2.6.1.16" evidence="2"/>
<proteinExistence type="predicted"/>
<evidence type="ECO:0000256" key="1">
    <source>
        <dbReference type="ARBA" id="ARBA00001031"/>
    </source>
</evidence>
<evidence type="ECO:0000256" key="3">
    <source>
        <dbReference type="ARBA" id="ARBA00016090"/>
    </source>
</evidence>
<dbReference type="InterPro" id="IPR029055">
    <property type="entry name" value="Ntn_hydrolases_N"/>
</dbReference>
<dbReference type="GO" id="GO:0006047">
    <property type="term" value="P:UDP-N-acetylglucosamine metabolic process"/>
    <property type="evidence" value="ECO:0007669"/>
    <property type="project" value="TreeGrafter"/>
</dbReference>
<name>A0A5S9LZ85_BACIA</name>
<reference evidence="4 5" key="1">
    <citation type="submission" date="2019-12" db="EMBL/GenBank/DDBJ databases">
        <title>Full genome sequence of a Bacillus safensis strain isolated from commercially available natto in Indonesia.</title>
        <authorList>
            <person name="Yoshida M."/>
            <person name="Uomi M."/>
            <person name="Waturangi D."/>
            <person name="Ekaputri J.J."/>
            <person name="Setiamarga D.H.E."/>
        </authorList>
    </citation>
    <scope>NUCLEOTIDE SEQUENCE [LARGE SCALE GENOMIC DNA]</scope>
    <source>
        <strain evidence="4 5">IDN1</strain>
    </source>
</reference>
<protein>
    <recommendedName>
        <fullName evidence="3">Glutamine--fructose-6-phosphate aminotransferase [isomerizing]</fullName>
        <ecNumber evidence="2">2.6.1.16</ecNumber>
    </recommendedName>
</protein>
<organism evidence="4 5">
    <name type="scientific">Bacillus safensis</name>
    <dbReference type="NCBI Taxonomy" id="561879"/>
    <lineage>
        <taxon>Bacteria</taxon>
        <taxon>Bacillati</taxon>
        <taxon>Bacillota</taxon>
        <taxon>Bacilli</taxon>
        <taxon>Bacillales</taxon>
        <taxon>Bacillaceae</taxon>
        <taxon>Bacillus</taxon>
    </lineage>
</organism>
<gene>
    <name evidence="4" type="ORF">BsIDN1_03180</name>
</gene>
<dbReference type="Gene3D" id="3.60.20.10">
    <property type="entry name" value="Glutamine Phosphoribosylpyrophosphate, subunit 1, domain 1"/>
    <property type="match status" value="1"/>
</dbReference>
<comment type="catalytic activity">
    <reaction evidence="1">
        <text>D-fructose 6-phosphate + L-glutamine = D-glucosamine 6-phosphate + L-glutamate</text>
        <dbReference type="Rhea" id="RHEA:13237"/>
        <dbReference type="ChEBI" id="CHEBI:29985"/>
        <dbReference type="ChEBI" id="CHEBI:58359"/>
        <dbReference type="ChEBI" id="CHEBI:58725"/>
        <dbReference type="ChEBI" id="CHEBI:61527"/>
        <dbReference type="EC" id="2.6.1.16"/>
    </reaction>
</comment>
<dbReference type="AlphaFoldDB" id="A0A5S9LZ85"/>
<evidence type="ECO:0000313" key="4">
    <source>
        <dbReference type="EMBL" id="BBP86700.1"/>
    </source>
</evidence>
<dbReference type="SUPFAM" id="SSF56235">
    <property type="entry name" value="N-terminal nucleophile aminohydrolases (Ntn hydrolases)"/>
    <property type="match status" value="1"/>
</dbReference>
<dbReference type="GO" id="GO:0004360">
    <property type="term" value="F:glutamine-fructose-6-phosphate transaminase (isomerizing) activity"/>
    <property type="evidence" value="ECO:0007669"/>
    <property type="project" value="UniProtKB-EC"/>
</dbReference>
<dbReference type="GO" id="GO:0006002">
    <property type="term" value="P:fructose 6-phosphate metabolic process"/>
    <property type="evidence" value="ECO:0007669"/>
    <property type="project" value="TreeGrafter"/>
</dbReference>
<dbReference type="GO" id="GO:0006487">
    <property type="term" value="P:protein N-linked glycosylation"/>
    <property type="evidence" value="ECO:0007669"/>
    <property type="project" value="TreeGrafter"/>
</dbReference>
<dbReference type="Proteomes" id="UP000464658">
    <property type="component" value="Chromosome"/>
</dbReference>
<evidence type="ECO:0000313" key="5">
    <source>
        <dbReference type="Proteomes" id="UP000464658"/>
    </source>
</evidence>
<sequence>MVGFGEDFNVVASDAMAMLQVTNEYAELMDKEMVIVTKDEVIIKNLDGDIMTRPSYIAELDASDIEKGTYPHYMLKRNG</sequence>
<dbReference type="PANTHER" id="PTHR10937:SF0">
    <property type="entry name" value="GLUTAMINE--FRUCTOSE-6-PHOSPHATE TRANSAMINASE (ISOMERIZING)"/>
    <property type="match status" value="1"/>
</dbReference>
<evidence type="ECO:0000256" key="2">
    <source>
        <dbReference type="ARBA" id="ARBA00012916"/>
    </source>
</evidence>
<accession>A0A5S9LZ85</accession>